<reference evidence="2 3" key="1">
    <citation type="journal article" date="2020" name="Nature">
        <title>Six reference-quality genomes reveal evolution of bat adaptations.</title>
        <authorList>
            <person name="Jebb D."/>
            <person name="Huang Z."/>
            <person name="Pippel M."/>
            <person name="Hughes G.M."/>
            <person name="Lavrichenko K."/>
            <person name="Devanna P."/>
            <person name="Winkler S."/>
            <person name="Jermiin L.S."/>
            <person name="Skirmuntt E.C."/>
            <person name="Katzourakis A."/>
            <person name="Burkitt-Gray L."/>
            <person name="Ray D.A."/>
            <person name="Sullivan K.A.M."/>
            <person name="Roscito J.G."/>
            <person name="Kirilenko B.M."/>
            <person name="Davalos L.M."/>
            <person name="Corthals A.P."/>
            <person name="Power M.L."/>
            <person name="Jones G."/>
            <person name="Ransome R.D."/>
            <person name="Dechmann D.K.N."/>
            <person name="Locatelli A.G."/>
            <person name="Puechmaille S.J."/>
            <person name="Fedrigo O."/>
            <person name="Jarvis E.D."/>
            <person name="Hiller M."/>
            <person name="Vernes S.C."/>
            <person name="Myers E.W."/>
            <person name="Teeling E.C."/>
        </authorList>
    </citation>
    <scope>NUCLEOTIDE SEQUENCE [LARGE SCALE GENOMIC DNA]</scope>
    <source>
        <strain evidence="2">MMyoMyo1</strain>
        <tissue evidence="2">Flight muscle</tissue>
    </source>
</reference>
<protein>
    <submittedName>
        <fullName evidence="2">Solute carrier family 22 member 8</fullName>
    </submittedName>
</protein>
<feature type="transmembrane region" description="Helical" evidence="1">
    <location>
        <begin position="15"/>
        <end position="32"/>
    </location>
</feature>
<comment type="caution">
    <text evidence="2">The sequence shown here is derived from an EMBL/GenBank/DDBJ whole genome shotgun (WGS) entry which is preliminary data.</text>
</comment>
<gene>
    <name evidence="2" type="ORF">mMyoMyo1_017623</name>
</gene>
<accession>A0A7J7RHH2</accession>
<evidence type="ECO:0000313" key="3">
    <source>
        <dbReference type="Proteomes" id="UP000527355"/>
    </source>
</evidence>
<dbReference type="AlphaFoldDB" id="A0A7J7RHH2"/>
<keyword evidence="1" id="KW-0472">Membrane</keyword>
<keyword evidence="1" id="KW-0812">Transmembrane</keyword>
<keyword evidence="1" id="KW-1133">Transmembrane helix</keyword>
<organism evidence="2 3">
    <name type="scientific">Myotis myotis</name>
    <name type="common">Greater mouse-eared bat</name>
    <name type="synonym">Vespertilio myotis</name>
    <dbReference type="NCBI Taxonomy" id="51298"/>
    <lineage>
        <taxon>Eukaryota</taxon>
        <taxon>Metazoa</taxon>
        <taxon>Chordata</taxon>
        <taxon>Craniata</taxon>
        <taxon>Vertebrata</taxon>
        <taxon>Euteleostomi</taxon>
        <taxon>Mammalia</taxon>
        <taxon>Eutheria</taxon>
        <taxon>Laurasiatheria</taxon>
        <taxon>Chiroptera</taxon>
        <taxon>Yangochiroptera</taxon>
        <taxon>Vespertilionidae</taxon>
        <taxon>Myotis</taxon>
    </lineage>
</organism>
<proteinExistence type="predicted"/>
<evidence type="ECO:0000313" key="2">
    <source>
        <dbReference type="EMBL" id="KAF6275592.1"/>
    </source>
</evidence>
<dbReference type="Proteomes" id="UP000527355">
    <property type="component" value="Unassembled WGS sequence"/>
</dbReference>
<keyword evidence="3" id="KW-1185">Reference proteome</keyword>
<dbReference type="EMBL" id="JABWUV010000027">
    <property type="protein sequence ID" value="KAF6275592.1"/>
    <property type="molecule type" value="Genomic_DNA"/>
</dbReference>
<sequence length="126" mass="13352">MTFSKLVDSVNSTGPFQFLLVVLLGLPILGMANHNLLQIFTAATPAHHCRPPPNASAGPWLLPVGPGGKPEPCLRFVSPPNASLPNDTRGATEPCLDGWAYNSSTGDSIVTEFSDEHFRPMGDSAP</sequence>
<name>A0A7J7RHH2_MYOMY</name>
<evidence type="ECO:0000256" key="1">
    <source>
        <dbReference type="SAM" id="Phobius"/>
    </source>
</evidence>